<evidence type="ECO:0000256" key="1">
    <source>
        <dbReference type="SAM" id="Phobius"/>
    </source>
</evidence>
<feature type="transmembrane region" description="Helical" evidence="1">
    <location>
        <begin position="12"/>
        <end position="29"/>
    </location>
</feature>
<feature type="transmembrane region" description="Helical" evidence="1">
    <location>
        <begin position="35"/>
        <end position="57"/>
    </location>
</feature>
<keyword evidence="3" id="KW-1185">Reference proteome</keyword>
<dbReference type="RefSeq" id="WP_183718574.1">
    <property type="nucleotide sequence ID" value="NZ_JACHGO010000003.1"/>
</dbReference>
<name>A0A7W8C3W5_9BACT</name>
<comment type="caution">
    <text evidence="2">The sequence shown here is derived from an EMBL/GenBank/DDBJ whole genome shotgun (WGS) entry which is preliminary data.</text>
</comment>
<feature type="transmembrane region" description="Helical" evidence="1">
    <location>
        <begin position="69"/>
        <end position="88"/>
    </location>
</feature>
<feature type="transmembrane region" description="Helical" evidence="1">
    <location>
        <begin position="108"/>
        <end position="131"/>
    </location>
</feature>
<dbReference type="Proteomes" id="UP000539075">
    <property type="component" value="Unassembled WGS sequence"/>
</dbReference>
<proteinExistence type="predicted"/>
<dbReference type="EMBL" id="JACHGO010000003">
    <property type="protein sequence ID" value="MBB5143235.1"/>
    <property type="molecule type" value="Genomic_DNA"/>
</dbReference>
<protein>
    <submittedName>
        <fullName evidence="2">Uncharacterized protein</fullName>
    </submittedName>
</protein>
<sequence>MRISVDNRHRIVLLLFVVFDHLVWLYGGHWEQASFAYVVMTECLRIFVGMALVASFFYPRILEGSVKFVLAYCLVMFVLNLFGCTDKARNSDIPGSMVNFFWFKKDRFVPIEYGFLATIIYSYFILGTYFFSGKYINPEIIAKKNINRA</sequence>
<keyword evidence="1" id="KW-0812">Transmembrane</keyword>
<gene>
    <name evidence="2" type="ORF">HNQ38_001323</name>
</gene>
<evidence type="ECO:0000313" key="3">
    <source>
        <dbReference type="Proteomes" id="UP000539075"/>
    </source>
</evidence>
<keyword evidence="1" id="KW-1133">Transmembrane helix</keyword>
<keyword evidence="1" id="KW-0472">Membrane</keyword>
<dbReference type="AlphaFoldDB" id="A0A7W8C3W5"/>
<reference evidence="2 3" key="1">
    <citation type="submission" date="2020-08" db="EMBL/GenBank/DDBJ databases">
        <title>Genomic Encyclopedia of Type Strains, Phase IV (KMG-IV): sequencing the most valuable type-strain genomes for metagenomic binning, comparative biology and taxonomic classification.</title>
        <authorList>
            <person name="Goeker M."/>
        </authorList>
    </citation>
    <scope>NUCLEOTIDE SEQUENCE [LARGE SCALE GENOMIC DNA]</scope>
    <source>
        <strain evidence="2 3">DSM 11275</strain>
    </source>
</reference>
<accession>A0A7W8C3W5</accession>
<evidence type="ECO:0000313" key="2">
    <source>
        <dbReference type="EMBL" id="MBB5143235.1"/>
    </source>
</evidence>
<organism evidence="2 3">
    <name type="scientific">Desulfovibrio intestinalis</name>
    <dbReference type="NCBI Taxonomy" id="58621"/>
    <lineage>
        <taxon>Bacteria</taxon>
        <taxon>Pseudomonadati</taxon>
        <taxon>Thermodesulfobacteriota</taxon>
        <taxon>Desulfovibrionia</taxon>
        <taxon>Desulfovibrionales</taxon>
        <taxon>Desulfovibrionaceae</taxon>
        <taxon>Desulfovibrio</taxon>
    </lineage>
</organism>